<evidence type="ECO:0000313" key="3">
    <source>
        <dbReference type="Proteomes" id="UP000468531"/>
    </source>
</evidence>
<name>A0A6P1BRM0_9BRAD</name>
<keyword evidence="3" id="KW-1185">Reference proteome</keyword>
<proteinExistence type="predicted"/>
<keyword evidence="1" id="KW-1133">Transmembrane helix</keyword>
<gene>
    <name evidence="2" type="ORF">FNJ47_35630</name>
</gene>
<dbReference type="EMBL" id="VKHP01000209">
    <property type="protein sequence ID" value="NEV00989.1"/>
    <property type="molecule type" value="Genomic_DNA"/>
</dbReference>
<dbReference type="Proteomes" id="UP000468531">
    <property type="component" value="Unassembled WGS sequence"/>
</dbReference>
<sequence length="110" mass="12045">MTGDPYPTILPLALGIPLSLFLNFGAPIAAYLFSRRLKRHKWWPHVVACFWEIISIVVFAFLLLPAIPADEASGPGDGLLLIPTVLSVAVVLLGYCIVSIWKLFALLARS</sequence>
<protein>
    <submittedName>
        <fullName evidence="2">Uncharacterized protein</fullName>
    </submittedName>
</protein>
<comment type="caution">
    <text evidence="2">The sequence shown here is derived from an EMBL/GenBank/DDBJ whole genome shotgun (WGS) entry which is preliminary data.</text>
</comment>
<feature type="transmembrane region" description="Helical" evidence="1">
    <location>
        <begin position="12"/>
        <end position="33"/>
    </location>
</feature>
<reference evidence="2 3" key="1">
    <citation type="journal article" date="2020" name="Arch. Microbiol.">
        <title>Bradyrhizobium uaiense sp. nov., a new highly efficient cowpea symbiont.</title>
        <authorList>
            <person name="Cabral Michel D."/>
            <person name="Azarias Guimaraes A."/>
            <person name="Martins da Costa E."/>
            <person name="Soares de Carvalho T."/>
            <person name="Balsanelli E."/>
            <person name="Willems A."/>
            <person name="Maltempi de Souza E."/>
            <person name="de Souza Moreira F.M."/>
        </authorList>
    </citation>
    <scope>NUCLEOTIDE SEQUENCE [LARGE SCALE GENOMIC DNA]</scope>
    <source>
        <strain evidence="2 3">UFLA 03-164</strain>
    </source>
</reference>
<accession>A0A6P1BRM0</accession>
<evidence type="ECO:0000313" key="2">
    <source>
        <dbReference type="EMBL" id="NEV00989.1"/>
    </source>
</evidence>
<keyword evidence="1" id="KW-0472">Membrane</keyword>
<evidence type="ECO:0000256" key="1">
    <source>
        <dbReference type="SAM" id="Phobius"/>
    </source>
</evidence>
<keyword evidence="1" id="KW-0812">Transmembrane</keyword>
<dbReference type="RefSeq" id="WP_163160526.1">
    <property type="nucleotide sequence ID" value="NZ_VKHP01000209.1"/>
</dbReference>
<feature type="transmembrane region" description="Helical" evidence="1">
    <location>
        <begin position="45"/>
        <end position="67"/>
    </location>
</feature>
<feature type="transmembrane region" description="Helical" evidence="1">
    <location>
        <begin position="79"/>
        <end position="104"/>
    </location>
</feature>
<organism evidence="2 3">
    <name type="scientific">Bradyrhizobium uaiense</name>
    <dbReference type="NCBI Taxonomy" id="2594946"/>
    <lineage>
        <taxon>Bacteria</taxon>
        <taxon>Pseudomonadati</taxon>
        <taxon>Pseudomonadota</taxon>
        <taxon>Alphaproteobacteria</taxon>
        <taxon>Hyphomicrobiales</taxon>
        <taxon>Nitrobacteraceae</taxon>
        <taxon>Bradyrhizobium</taxon>
    </lineage>
</organism>
<dbReference type="AlphaFoldDB" id="A0A6P1BRM0"/>